<sequence length="125" mass="14985">MHPKELETAIQLPAKKRYDYFIKKIVDFEEVWSLRNENGWVMSEDEHRVPQLHFWPTKEHAAYCAVEPWGKSKPEMIDLDDFIEEWLPRMIADGINPSIFYNRNDSVSIEIQTLKEDIEEELKNY</sequence>
<protein>
    <recommendedName>
        <fullName evidence="3">DUF2750 domain-containing protein</fullName>
    </recommendedName>
</protein>
<dbReference type="Pfam" id="PF11042">
    <property type="entry name" value="DUF2750"/>
    <property type="match status" value="1"/>
</dbReference>
<evidence type="ECO:0000313" key="1">
    <source>
        <dbReference type="EMBL" id="KIL23809.1"/>
    </source>
</evidence>
<dbReference type="Proteomes" id="UP000031978">
    <property type="component" value="Unassembled WGS sequence"/>
</dbReference>
<dbReference type="RefSeq" id="WP_044139559.1">
    <property type="nucleotide sequence ID" value="NZ_JBFPGO010000001.1"/>
</dbReference>
<dbReference type="InterPro" id="IPR021284">
    <property type="entry name" value="DUF2750"/>
</dbReference>
<gene>
    <name evidence="1" type="ORF">B4127_2742</name>
</gene>
<reference evidence="1 2" key="1">
    <citation type="submission" date="2014-12" db="EMBL/GenBank/DDBJ databases">
        <title>Draft Genome Sequences of Five Spore-Forming Food Isolates of Bacillus pumilus.</title>
        <authorList>
            <person name="de Jong A."/>
            <person name="van Heel A.J."/>
            <person name="Montalban-Lopez M."/>
            <person name="Krawczyk A.O."/>
            <person name="Berendsen E.M."/>
            <person name="Wells-Bennik M."/>
            <person name="Kuipers O.P."/>
        </authorList>
    </citation>
    <scope>NUCLEOTIDE SEQUENCE [LARGE SCALE GENOMIC DNA]</scope>
    <source>
        <strain evidence="1 2">B4127</strain>
    </source>
</reference>
<organism evidence="1 2">
    <name type="scientific">Bacillus pumilus</name>
    <name type="common">Bacillus mesentericus</name>
    <dbReference type="NCBI Taxonomy" id="1408"/>
    <lineage>
        <taxon>Bacteria</taxon>
        <taxon>Bacillati</taxon>
        <taxon>Bacillota</taxon>
        <taxon>Bacilli</taxon>
        <taxon>Bacillales</taxon>
        <taxon>Bacillaceae</taxon>
        <taxon>Bacillus</taxon>
    </lineage>
</organism>
<proteinExistence type="predicted"/>
<dbReference type="EMBL" id="JXCL01000007">
    <property type="protein sequence ID" value="KIL23809.1"/>
    <property type="molecule type" value="Genomic_DNA"/>
</dbReference>
<comment type="caution">
    <text evidence="1">The sequence shown here is derived from an EMBL/GenBank/DDBJ whole genome shotgun (WGS) entry which is preliminary data.</text>
</comment>
<accession>A0AB34QXQ9</accession>
<dbReference type="AlphaFoldDB" id="A0AB34QXQ9"/>
<name>A0AB34QXQ9_BACPU</name>
<evidence type="ECO:0000313" key="2">
    <source>
        <dbReference type="Proteomes" id="UP000031978"/>
    </source>
</evidence>
<evidence type="ECO:0008006" key="3">
    <source>
        <dbReference type="Google" id="ProtNLM"/>
    </source>
</evidence>